<dbReference type="Proteomes" id="UP000001307">
    <property type="component" value="Unassembled WGS sequence"/>
</dbReference>
<dbReference type="OrthoDB" id="550424at2759"/>
<dbReference type="SUPFAM" id="SSF46565">
    <property type="entry name" value="Chaperone J-domain"/>
    <property type="match status" value="1"/>
</dbReference>
<dbReference type="InterPro" id="IPR008971">
    <property type="entry name" value="HSP40/DnaJ_pept-bd"/>
</dbReference>
<dbReference type="CDD" id="cd06257">
    <property type="entry name" value="DnaJ"/>
    <property type="match status" value="1"/>
</dbReference>
<sequence>MGRDFYGILGVPKSASDSEIKKAYRKQALKYHPDKNQEAGADAKFKDINAAYECLSDQKKKSTYDQFGEEGLKEGGGGGGFGGGFGGDPNEIFRMFFGGGGGGMGGRGGRGNPFGGRGGGMNFGMDDLDDDDGFASFGGFGGGGFPGGCPGRQRRRPEPLKPGANLEVDLKCSLEDLYTGATKRMKIGRKRRNQMGGYITDSKVLTVDLKRGWKEGTKITFNKEGDEKPGYEAENIVFIIKQKPHDSWERDGNNLKKKIDVPLKTGILGGSVDLKLLDGKTETIEISRMEKGNTELTIIDKGMPISKKPGTFGHMILTIKTTFPQKLAPADRQRLADLL</sequence>
<dbReference type="PROSITE" id="PS00636">
    <property type="entry name" value="DNAJ_1"/>
    <property type="match status" value="1"/>
</dbReference>
<organism evidence="3">
    <name type="scientific">Oikopleura dioica</name>
    <name type="common">Tunicate</name>
    <dbReference type="NCBI Taxonomy" id="34765"/>
    <lineage>
        <taxon>Eukaryota</taxon>
        <taxon>Metazoa</taxon>
        <taxon>Chordata</taxon>
        <taxon>Tunicata</taxon>
        <taxon>Appendicularia</taxon>
        <taxon>Copelata</taxon>
        <taxon>Oikopleuridae</taxon>
        <taxon>Oikopleura</taxon>
    </lineage>
</organism>
<reference evidence="3" key="1">
    <citation type="journal article" date="2010" name="Science">
        <title>Plasticity of animal genome architecture unmasked by rapid evolution of a pelagic tunicate.</title>
        <authorList>
            <person name="Denoeud F."/>
            <person name="Henriet S."/>
            <person name="Mungpakdee S."/>
            <person name="Aury J.M."/>
            <person name="Da Silva C."/>
            <person name="Brinkmann H."/>
            <person name="Mikhaleva J."/>
            <person name="Olsen L.C."/>
            <person name="Jubin C."/>
            <person name="Canestro C."/>
            <person name="Bouquet J.M."/>
            <person name="Danks G."/>
            <person name="Poulain J."/>
            <person name="Campsteijn C."/>
            <person name="Adamski M."/>
            <person name="Cross I."/>
            <person name="Yadetie F."/>
            <person name="Muffato M."/>
            <person name="Louis A."/>
            <person name="Butcher S."/>
            <person name="Tsagkogeorga G."/>
            <person name="Konrad A."/>
            <person name="Singh S."/>
            <person name="Jensen M.F."/>
            <person name="Cong E.H."/>
            <person name="Eikeseth-Otteraa H."/>
            <person name="Noel B."/>
            <person name="Anthouard V."/>
            <person name="Porcel B.M."/>
            <person name="Kachouri-Lafond R."/>
            <person name="Nishino A."/>
            <person name="Ugolini M."/>
            <person name="Chourrout P."/>
            <person name="Nishida H."/>
            <person name="Aasland R."/>
            <person name="Huzurbazar S."/>
            <person name="Westhof E."/>
            <person name="Delsuc F."/>
            <person name="Lehrach H."/>
            <person name="Reinhardt R."/>
            <person name="Weissenbach J."/>
            <person name="Roy S.W."/>
            <person name="Artiguenave F."/>
            <person name="Postlethwait J.H."/>
            <person name="Manak J.R."/>
            <person name="Thompson E.M."/>
            <person name="Jaillon O."/>
            <person name="Du Pasquier L."/>
            <person name="Boudinot P."/>
            <person name="Liberles D.A."/>
            <person name="Volff J.N."/>
            <person name="Philippe H."/>
            <person name="Lenhard B."/>
            <person name="Roest Crollius H."/>
            <person name="Wincker P."/>
            <person name="Chourrout D."/>
        </authorList>
    </citation>
    <scope>NUCLEOTIDE SEQUENCE [LARGE SCALE GENOMIC DNA]</scope>
</reference>
<dbReference type="Pfam" id="PF01556">
    <property type="entry name" value="DnaJ_C"/>
    <property type="match status" value="1"/>
</dbReference>
<dbReference type="SMART" id="SM00271">
    <property type="entry name" value="DnaJ"/>
    <property type="match status" value="1"/>
</dbReference>
<dbReference type="GO" id="GO:0051082">
    <property type="term" value="F:unfolded protein binding"/>
    <property type="evidence" value="ECO:0007669"/>
    <property type="project" value="InterPro"/>
</dbReference>
<dbReference type="EMBL" id="FN653023">
    <property type="protein sequence ID" value="CBY18072.1"/>
    <property type="molecule type" value="Genomic_DNA"/>
</dbReference>
<dbReference type="InterPro" id="IPR051339">
    <property type="entry name" value="DnaJ_subfamily_B"/>
</dbReference>
<accession>E4X368</accession>
<dbReference type="GO" id="GO:0006457">
    <property type="term" value="P:protein folding"/>
    <property type="evidence" value="ECO:0007669"/>
    <property type="project" value="InterPro"/>
</dbReference>
<dbReference type="InterPro" id="IPR002939">
    <property type="entry name" value="DnaJ_C"/>
</dbReference>
<dbReference type="Gene3D" id="1.10.287.110">
    <property type="entry name" value="DnaJ domain"/>
    <property type="match status" value="1"/>
</dbReference>
<dbReference type="PANTHER" id="PTHR24078:SF553">
    <property type="entry name" value="DNAJ HOMOLOG SUBFAMILY B MEMBER 5"/>
    <property type="match status" value="1"/>
</dbReference>
<gene>
    <name evidence="3" type="ORF">GSOID_T00017707001</name>
</gene>
<dbReference type="SUPFAM" id="SSF49493">
    <property type="entry name" value="HSP40/DnaJ peptide-binding domain"/>
    <property type="match status" value="2"/>
</dbReference>
<dbReference type="CDD" id="cd10747">
    <property type="entry name" value="DnaJ_C"/>
    <property type="match status" value="1"/>
</dbReference>
<proteinExistence type="predicted"/>
<feature type="domain" description="J" evidence="2">
    <location>
        <begin position="4"/>
        <end position="68"/>
    </location>
</feature>
<evidence type="ECO:0000313" key="4">
    <source>
        <dbReference type="Proteomes" id="UP000001307"/>
    </source>
</evidence>
<dbReference type="Gene3D" id="2.60.260.20">
    <property type="entry name" value="Urease metallochaperone UreE, N-terminal domain"/>
    <property type="match status" value="2"/>
</dbReference>
<dbReference type="InterPro" id="IPR036869">
    <property type="entry name" value="J_dom_sf"/>
</dbReference>
<evidence type="ECO:0000259" key="2">
    <source>
        <dbReference type="PROSITE" id="PS50076"/>
    </source>
</evidence>
<dbReference type="PRINTS" id="PR00625">
    <property type="entry name" value="JDOMAIN"/>
</dbReference>
<dbReference type="InterPro" id="IPR001623">
    <property type="entry name" value="DnaJ_domain"/>
</dbReference>
<dbReference type="GO" id="GO:0005829">
    <property type="term" value="C:cytosol"/>
    <property type="evidence" value="ECO:0007669"/>
    <property type="project" value="TreeGrafter"/>
</dbReference>
<dbReference type="InParanoid" id="E4X368"/>
<name>E4X368_OIKDI</name>
<dbReference type="GO" id="GO:0051087">
    <property type="term" value="F:protein-folding chaperone binding"/>
    <property type="evidence" value="ECO:0007669"/>
    <property type="project" value="TreeGrafter"/>
</dbReference>
<keyword evidence="4" id="KW-1185">Reference proteome</keyword>
<evidence type="ECO:0000313" key="3">
    <source>
        <dbReference type="EMBL" id="CBY18072.1"/>
    </source>
</evidence>
<protein>
    <recommendedName>
        <fullName evidence="2">J domain-containing protein</fullName>
    </recommendedName>
</protein>
<evidence type="ECO:0000256" key="1">
    <source>
        <dbReference type="ARBA" id="ARBA00023186"/>
    </source>
</evidence>
<dbReference type="AlphaFoldDB" id="E4X368"/>
<keyword evidence="1" id="KW-0143">Chaperone</keyword>
<dbReference type="Pfam" id="PF00226">
    <property type="entry name" value="DnaJ"/>
    <property type="match status" value="1"/>
</dbReference>
<dbReference type="PANTHER" id="PTHR24078">
    <property type="entry name" value="DNAJ HOMOLOG SUBFAMILY C MEMBER"/>
    <property type="match status" value="1"/>
</dbReference>
<dbReference type="InterPro" id="IPR018253">
    <property type="entry name" value="DnaJ_domain_CS"/>
</dbReference>
<dbReference type="PROSITE" id="PS50076">
    <property type="entry name" value="DNAJ_2"/>
    <property type="match status" value="1"/>
</dbReference>
<dbReference type="FunFam" id="2.60.260.20:FF:000002">
    <property type="entry name" value="Dnaj homolog subfamily b member"/>
    <property type="match status" value="1"/>
</dbReference>